<evidence type="ECO:0000256" key="3">
    <source>
        <dbReference type="ARBA" id="ARBA00023136"/>
    </source>
</evidence>
<evidence type="ECO:0000256" key="1">
    <source>
        <dbReference type="ARBA" id="ARBA00004370"/>
    </source>
</evidence>
<feature type="transmembrane region" description="Helical" evidence="5">
    <location>
        <begin position="179"/>
        <end position="198"/>
    </location>
</feature>
<proteinExistence type="inferred from homology"/>
<name>A0A517NEJ1_9BACT</name>
<evidence type="ECO:0000256" key="5">
    <source>
        <dbReference type="SAM" id="Phobius"/>
    </source>
</evidence>
<dbReference type="RefSeq" id="WP_218933350.1">
    <property type="nucleotide sequence ID" value="NZ_CP036525.1"/>
</dbReference>
<evidence type="ECO:0000256" key="4">
    <source>
        <dbReference type="RuleBase" id="RU003750"/>
    </source>
</evidence>
<keyword evidence="5" id="KW-0812">Transmembrane</keyword>
<dbReference type="InterPro" id="IPR000462">
    <property type="entry name" value="CDP-OH_P_trans"/>
</dbReference>
<comment type="subcellular location">
    <subcellularLocation>
        <location evidence="1">Membrane</location>
    </subcellularLocation>
</comment>
<keyword evidence="3 5" id="KW-0472">Membrane</keyword>
<dbReference type="PANTHER" id="PTHR10414:SF37">
    <property type="entry name" value="BB IN A BOXCAR, ISOFORM C"/>
    <property type="match status" value="1"/>
</dbReference>
<dbReference type="Gene3D" id="1.20.120.1760">
    <property type="match status" value="1"/>
</dbReference>
<accession>A0A517NEJ1</accession>
<dbReference type="Proteomes" id="UP000318538">
    <property type="component" value="Chromosome"/>
</dbReference>
<dbReference type="KEGG" id="rlc:K227x_39480"/>
<keyword evidence="5" id="KW-1133">Transmembrane helix</keyword>
<dbReference type="GO" id="GO:0016780">
    <property type="term" value="F:phosphotransferase activity, for other substituted phosphate groups"/>
    <property type="evidence" value="ECO:0007669"/>
    <property type="project" value="InterPro"/>
</dbReference>
<comment type="similarity">
    <text evidence="4">Belongs to the CDP-alcohol phosphatidyltransferase class-I family.</text>
</comment>
<dbReference type="PANTHER" id="PTHR10414">
    <property type="entry name" value="ETHANOLAMINEPHOSPHOTRANSFERASE"/>
    <property type="match status" value="1"/>
</dbReference>
<reference evidence="6 7" key="1">
    <citation type="submission" date="2019-02" db="EMBL/GenBank/DDBJ databases">
        <title>Deep-cultivation of Planctomycetes and their phenomic and genomic characterization uncovers novel biology.</title>
        <authorList>
            <person name="Wiegand S."/>
            <person name="Jogler M."/>
            <person name="Boedeker C."/>
            <person name="Pinto D."/>
            <person name="Vollmers J."/>
            <person name="Rivas-Marin E."/>
            <person name="Kohn T."/>
            <person name="Peeters S.H."/>
            <person name="Heuer A."/>
            <person name="Rast P."/>
            <person name="Oberbeckmann S."/>
            <person name="Bunk B."/>
            <person name="Jeske O."/>
            <person name="Meyerdierks A."/>
            <person name="Storesund J.E."/>
            <person name="Kallscheuer N."/>
            <person name="Luecker S."/>
            <person name="Lage O.M."/>
            <person name="Pohl T."/>
            <person name="Merkel B.J."/>
            <person name="Hornburger P."/>
            <person name="Mueller R.-W."/>
            <person name="Bruemmer F."/>
            <person name="Labrenz M."/>
            <person name="Spormann A.M."/>
            <person name="Op den Camp H."/>
            <person name="Overmann J."/>
            <person name="Amann R."/>
            <person name="Jetten M.S.M."/>
            <person name="Mascher T."/>
            <person name="Medema M.H."/>
            <person name="Devos D.P."/>
            <person name="Kaster A.-K."/>
            <person name="Ovreas L."/>
            <person name="Rohde M."/>
            <person name="Galperin M.Y."/>
            <person name="Jogler C."/>
        </authorList>
    </citation>
    <scope>NUCLEOTIDE SEQUENCE [LARGE SCALE GENOMIC DNA]</scope>
    <source>
        <strain evidence="6 7">K22_7</strain>
    </source>
</reference>
<evidence type="ECO:0000313" key="6">
    <source>
        <dbReference type="EMBL" id="QDT05547.1"/>
    </source>
</evidence>
<evidence type="ECO:0000256" key="2">
    <source>
        <dbReference type="ARBA" id="ARBA00022679"/>
    </source>
</evidence>
<dbReference type="GO" id="GO:0008654">
    <property type="term" value="P:phospholipid biosynthetic process"/>
    <property type="evidence" value="ECO:0007669"/>
    <property type="project" value="InterPro"/>
</dbReference>
<gene>
    <name evidence="6" type="ORF">K227x_39480</name>
</gene>
<organism evidence="6 7">
    <name type="scientific">Rubripirellula lacrimiformis</name>
    <dbReference type="NCBI Taxonomy" id="1930273"/>
    <lineage>
        <taxon>Bacteria</taxon>
        <taxon>Pseudomonadati</taxon>
        <taxon>Planctomycetota</taxon>
        <taxon>Planctomycetia</taxon>
        <taxon>Pirellulales</taxon>
        <taxon>Pirellulaceae</taxon>
        <taxon>Rubripirellula</taxon>
    </lineage>
</organism>
<dbReference type="InterPro" id="IPR014472">
    <property type="entry name" value="CHOPT"/>
</dbReference>
<dbReference type="Pfam" id="PF01066">
    <property type="entry name" value="CDP-OH_P_transf"/>
    <property type="match status" value="1"/>
</dbReference>
<dbReference type="AlphaFoldDB" id="A0A517NEJ1"/>
<protein>
    <submittedName>
        <fullName evidence="6">CDP-alcohol phosphatidyltransferase</fullName>
    </submittedName>
</protein>
<dbReference type="InterPro" id="IPR048254">
    <property type="entry name" value="CDP_ALCOHOL_P_TRANSF_CS"/>
</dbReference>
<dbReference type="GO" id="GO:0016020">
    <property type="term" value="C:membrane"/>
    <property type="evidence" value="ECO:0007669"/>
    <property type="project" value="UniProtKB-SubCell"/>
</dbReference>
<dbReference type="EMBL" id="CP036525">
    <property type="protein sequence ID" value="QDT05547.1"/>
    <property type="molecule type" value="Genomic_DNA"/>
</dbReference>
<dbReference type="InterPro" id="IPR043130">
    <property type="entry name" value="CDP-OH_PTrfase_TM_dom"/>
</dbReference>
<keyword evidence="7" id="KW-1185">Reference proteome</keyword>
<evidence type="ECO:0000313" key="7">
    <source>
        <dbReference type="Proteomes" id="UP000318538"/>
    </source>
</evidence>
<feature type="transmembrane region" description="Helical" evidence="5">
    <location>
        <begin position="155"/>
        <end position="173"/>
    </location>
</feature>
<dbReference type="PROSITE" id="PS00379">
    <property type="entry name" value="CDP_ALCOHOL_P_TRANSF"/>
    <property type="match status" value="1"/>
</dbReference>
<sequence>MSKRVSHGLLDPFVGPCLQSLYPYLSIPKRFPPEGIVLVGHLSAIAGAIGFAFSTSTWWGGGLASAGVIGNHLADCVDGTHARRTGQCRNGGELLDHFTDPLSFAYWMIGIGVAAGSLQMALAAVVILFAIAVLTNIKAKLVGEFTLSAFGPTELKAILVGSGLTIALVHAFAPEWAVITTAIGFAALITVGAIQLPVQLYQSVRDVNQFGGQPDTSEWEVRR</sequence>
<feature type="transmembrane region" description="Helical" evidence="5">
    <location>
        <begin position="104"/>
        <end position="134"/>
    </location>
</feature>
<keyword evidence="2 4" id="KW-0808">Transferase</keyword>
<feature type="transmembrane region" description="Helical" evidence="5">
    <location>
        <begin position="35"/>
        <end position="53"/>
    </location>
</feature>